<name>A0AAJ6VZV4_9ACAR</name>
<evidence type="ECO:0000256" key="1">
    <source>
        <dbReference type="SAM" id="MobiDB-lite"/>
    </source>
</evidence>
<dbReference type="RefSeq" id="XP_003746537.1">
    <property type="nucleotide sequence ID" value="XM_003746489.2"/>
</dbReference>
<gene>
    <name evidence="3" type="primary">LOC100904481</name>
</gene>
<dbReference type="Proteomes" id="UP000694867">
    <property type="component" value="Unplaced"/>
</dbReference>
<evidence type="ECO:0000313" key="2">
    <source>
        <dbReference type="Proteomes" id="UP000694867"/>
    </source>
</evidence>
<dbReference type="KEGG" id="goe:100904481"/>
<reference evidence="3" key="1">
    <citation type="submission" date="2025-08" db="UniProtKB">
        <authorList>
            <consortium name="RefSeq"/>
        </authorList>
    </citation>
    <scope>IDENTIFICATION</scope>
</reference>
<proteinExistence type="predicted"/>
<protein>
    <submittedName>
        <fullName evidence="3">Uncharacterized protein LOC100904481</fullName>
    </submittedName>
</protein>
<sequence>MAAIISFFDMGRMKVTDFFRAQPKPRTSVHRKRRLQKGFTYISSLETIWEDEEPDRIRLVNQTSKRVESSRVIAQPKFVVHEDVCSRGDHADINEEDLGNEDPQDDQTLVSSFPEPRKRAGKKACPGAKQLSDENATVNIM</sequence>
<evidence type="ECO:0000313" key="3">
    <source>
        <dbReference type="RefSeq" id="XP_003746537.1"/>
    </source>
</evidence>
<feature type="region of interest" description="Disordered" evidence="1">
    <location>
        <begin position="89"/>
        <end position="141"/>
    </location>
</feature>
<feature type="compositionally biased region" description="Acidic residues" evidence="1">
    <location>
        <begin position="94"/>
        <end position="105"/>
    </location>
</feature>
<organism evidence="2 3">
    <name type="scientific">Galendromus occidentalis</name>
    <name type="common">western predatory mite</name>
    <dbReference type="NCBI Taxonomy" id="34638"/>
    <lineage>
        <taxon>Eukaryota</taxon>
        <taxon>Metazoa</taxon>
        <taxon>Ecdysozoa</taxon>
        <taxon>Arthropoda</taxon>
        <taxon>Chelicerata</taxon>
        <taxon>Arachnida</taxon>
        <taxon>Acari</taxon>
        <taxon>Parasitiformes</taxon>
        <taxon>Mesostigmata</taxon>
        <taxon>Gamasina</taxon>
        <taxon>Phytoseioidea</taxon>
        <taxon>Phytoseiidae</taxon>
        <taxon>Typhlodrominae</taxon>
        <taxon>Galendromus</taxon>
    </lineage>
</organism>
<dbReference type="AlphaFoldDB" id="A0AAJ6VZV4"/>
<accession>A0AAJ6VZV4</accession>
<keyword evidence="2" id="KW-1185">Reference proteome</keyword>
<dbReference type="GeneID" id="100904481"/>